<dbReference type="PANTHER" id="PTHR10302:SF27">
    <property type="entry name" value="SINGLE-STRANDED DNA-BINDING PROTEIN"/>
    <property type="match status" value="1"/>
</dbReference>
<comment type="subunit">
    <text evidence="2">Homotetramer.</text>
</comment>
<dbReference type="NCBIfam" id="TIGR00621">
    <property type="entry name" value="ssb"/>
    <property type="match status" value="1"/>
</dbReference>
<dbReference type="InterPro" id="IPR011344">
    <property type="entry name" value="ssDNA-bd"/>
</dbReference>
<dbReference type="GO" id="GO:0003677">
    <property type="term" value="F:DNA binding"/>
    <property type="evidence" value="ECO:0007669"/>
    <property type="project" value="UniProtKB-KW"/>
</dbReference>
<evidence type="ECO:0000313" key="5">
    <source>
        <dbReference type="Proteomes" id="UP001595752"/>
    </source>
</evidence>
<dbReference type="Gene3D" id="2.40.50.140">
    <property type="entry name" value="Nucleic acid-binding proteins"/>
    <property type="match status" value="1"/>
</dbReference>
<accession>A0ABV8BBD9</accession>
<evidence type="ECO:0000313" key="4">
    <source>
        <dbReference type="EMBL" id="MFC3886452.1"/>
    </source>
</evidence>
<dbReference type="InterPro" id="IPR000424">
    <property type="entry name" value="Primosome_PriB/ssb"/>
</dbReference>
<keyword evidence="1 2" id="KW-0238">DNA-binding</keyword>
<dbReference type="Pfam" id="PF00436">
    <property type="entry name" value="SSB"/>
    <property type="match status" value="1"/>
</dbReference>
<protein>
    <recommendedName>
        <fullName evidence="2 3">Single-stranded DNA-binding protein</fullName>
        <shortName evidence="2">SSB</shortName>
    </recommendedName>
</protein>
<evidence type="ECO:0000256" key="2">
    <source>
        <dbReference type="HAMAP-Rule" id="MF_00984"/>
    </source>
</evidence>
<dbReference type="Proteomes" id="UP001595752">
    <property type="component" value="Unassembled WGS sequence"/>
</dbReference>
<dbReference type="RefSeq" id="WP_377918874.1">
    <property type="nucleotide sequence ID" value="NZ_JBHRZT010000073.1"/>
</dbReference>
<reference evidence="5" key="1">
    <citation type="journal article" date="2019" name="Int. J. Syst. Evol. Microbiol.">
        <title>The Global Catalogue of Microorganisms (GCM) 10K type strain sequencing project: providing services to taxonomists for standard genome sequencing and annotation.</title>
        <authorList>
            <consortium name="The Broad Institute Genomics Platform"/>
            <consortium name="The Broad Institute Genome Sequencing Center for Infectious Disease"/>
            <person name="Wu L."/>
            <person name="Ma J."/>
        </authorList>
    </citation>
    <scope>NUCLEOTIDE SEQUENCE [LARGE SCALE GENOMIC DNA]</scope>
    <source>
        <strain evidence="5">CCUG 61889</strain>
    </source>
</reference>
<comment type="caution">
    <text evidence="4">The sequence shown here is derived from an EMBL/GenBank/DDBJ whole genome shotgun (WGS) entry which is preliminary data.</text>
</comment>
<dbReference type="InterPro" id="IPR012340">
    <property type="entry name" value="NA-bd_OB-fold"/>
</dbReference>
<dbReference type="PROSITE" id="PS50935">
    <property type="entry name" value="SSB"/>
    <property type="match status" value="1"/>
</dbReference>
<evidence type="ECO:0000256" key="3">
    <source>
        <dbReference type="PIRNR" id="PIRNR002070"/>
    </source>
</evidence>
<keyword evidence="5" id="KW-1185">Reference proteome</keyword>
<dbReference type="CDD" id="cd04496">
    <property type="entry name" value="SSB_OBF"/>
    <property type="match status" value="1"/>
</dbReference>
<proteinExistence type="inferred from homology"/>
<dbReference type="PIRSF" id="PIRSF002070">
    <property type="entry name" value="SSB"/>
    <property type="match status" value="1"/>
</dbReference>
<dbReference type="PANTHER" id="PTHR10302">
    <property type="entry name" value="SINGLE-STRANDED DNA-BINDING PROTEIN"/>
    <property type="match status" value="1"/>
</dbReference>
<sequence length="111" mass="12570">MMNQTILVGRLTKDPDLRYTSEGVPFCFITVAVPRDFRNQNGEIGTDFITVTLWRKSAESAAQRCQKGTLVGIKGRVQTRSYEKEQNQKTYVTEVVAEQIKFLSHTVSVNV</sequence>
<name>A0ABV8BBD9_9BACI</name>
<evidence type="ECO:0000256" key="1">
    <source>
        <dbReference type="ARBA" id="ARBA00023125"/>
    </source>
</evidence>
<organism evidence="4 5">
    <name type="scientific">Bacillus songklensis</name>
    <dbReference type="NCBI Taxonomy" id="1069116"/>
    <lineage>
        <taxon>Bacteria</taxon>
        <taxon>Bacillati</taxon>
        <taxon>Bacillota</taxon>
        <taxon>Bacilli</taxon>
        <taxon>Bacillales</taxon>
        <taxon>Bacillaceae</taxon>
        <taxon>Bacillus</taxon>
    </lineage>
</organism>
<dbReference type="SUPFAM" id="SSF50249">
    <property type="entry name" value="Nucleic acid-binding proteins"/>
    <property type="match status" value="1"/>
</dbReference>
<dbReference type="EMBL" id="JBHRZT010000073">
    <property type="protein sequence ID" value="MFC3886452.1"/>
    <property type="molecule type" value="Genomic_DNA"/>
</dbReference>
<gene>
    <name evidence="4" type="ORF">ACFOU2_24350</name>
</gene>
<dbReference type="HAMAP" id="MF_00984">
    <property type="entry name" value="SSB"/>
    <property type="match status" value="1"/>
</dbReference>
<comment type="caution">
    <text evidence="2">Lacks conserved residue(s) required for the propagation of feature annotation.</text>
</comment>